<dbReference type="InterPro" id="IPR053040">
    <property type="entry name" value="LRR-containing_protein_71"/>
</dbReference>
<dbReference type="Gene3D" id="3.80.10.10">
    <property type="entry name" value="Ribonuclease Inhibitor"/>
    <property type="match status" value="1"/>
</dbReference>
<dbReference type="SUPFAM" id="SSF52047">
    <property type="entry name" value="RNI-like"/>
    <property type="match status" value="1"/>
</dbReference>
<dbReference type="PANTHER" id="PTHR46984:SF1">
    <property type="entry name" value="LEUCINE-RICH REPEAT-CONTAINING PROTEIN 71"/>
    <property type="match status" value="1"/>
</dbReference>
<dbReference type="SMART" id="SM00368">
    <property type="entry name" value="LRR_RI"/>
    <property type="match status" value="4"/>
</dbReference>
<dbReference type="PANTHER" id="PTHR46984">
    <property type="entry name" value="LEUCINE-RICH REPEAT-CONTAINING PROTEIN 71"/>
    <property type="match status" value="1"/>
</dbReference>
<keyword evidence="3" id="KW-1185">Reference proteome</keyword>
<dbReference type="AlphaFoldDB" id="A0A9N8PY48"/>
<feature type="region of interest" description="Disordered" evidence="1">
    <location>
        <begin position="52"/>
        <end position="79"/>
    </location>
</feature>
<accession>A0A9N8PY48</accession>
<evidence type="ECO:0000256" key="1">
    <source>
        <dbReference type="SAM" id="MobiDB-lite"/>
    </source>
</evidence>
<dbReference type="InterPro" id="IPR001611">
    <property type="entry name" value="Leu-rich_rpt"/>
</dbReference>
<evidence type="ECO:0000313" key="3">
    <source>
        <dbReference type="Proteomes" id="UP001154114"/>
    </source>
</evidence>
<organism evidence="2 3">
    <name type="scientific">Chrysodeixis includens</name>
    <name type="common">Soybean looper</name>
    <name type="synonym">Pseudoplusia includens</name>
    <dbReference type="NCBI Taxonomy" id="689277"/>
    <lineage>
        <taxon>Eukaryota</taxon>
        <taxon>Metazoa</taxon>
        <taxon>Ecdysozoa</taxon>
        <taxon>Arthropoda</taxon>
        <taxon>Hexapoda</taxon>
        <taxon>Insecta</taxon>
        <taxon>Pterygota</taxon>
        <taxon>Neoptera</taxon>
        <taxon>Endopterygota</taxon>
        <taxon>Lepidoptera</taxon>
        <taxon>Glossata</taxon>
        <taxon>Ditrysia</taxon>
        <taxon>Noctuoidea</taxon>
        <taxon>Noctuidae</taxon>
        <taxon>Plusiinae</taxon>
        <taxon>Chrysodeixis</taxon>
    </lineage>
</organism>
<dbReference type="Proteomes" id="UP001154114">
    <property type="component" value="Chromosome 11"/>
</dbReference>
<sequence>MTTSDNEHSHSASTRPTPLDLPNFVPWACYQLEAPFTVKVLVSVQGEYLKPEDRSKKPRRSVGPAAAPAPSDSQDQESEIVPQCYDDTVIVLKAIMDTHAHLVELVFFRCVEIPRLLLKIIGCCLPFQSHLYRLTVRWGPLTTAGLYEFGKYLTLCQLSEVCLDDSPVAGRNYEVLLTEPNLLRSLSLARCKLDDDDCVKIAQLLEYPKPAAKLLSILNLVSNIIGDRGASALGQMLRSNRTLKYLNLAGNSISDIGAGYILKSLMEFLMTHKEIVEKRARFLDYLKLKFDVYKKCLIELNQSQEEPRPVRRKTLIRSAVEVLQSRAEAMTLELVGAYCDPFTRDCTTSRGGHLYCLGNLTLTCLNLSYNNLQYSSVVLLHDVLSHQSWISSKPGTGLLRINVDGNDLPVDCDEWGYIDELLDRSQGMRSKSYKRPYDKIKSRASRIN</sequence>
<protein>
    <submittedName>
        <fullName evidence="2">Uncharacterized protein</fullName>
    </submittedName>
</protein>
<name>A0A9N8PY48_CHRIL</name>
<dbReference type="InterPro" id="IPR032675">
    <property type="entry name" value="LRR_dom_sf"/>
</dbReference>
<dbReference type="EMBL" id="LR824014">
    <property type="protein sequence ID" value="CAD0199635.1"/>
    <property type="molecule type" value="Genomic_DNA"/>
</dbReference>
<gene>
    <name evidence="2" type="ORF">CINC_LOCUS1328</name>
</gene>
<dbReference type="PROSITE" id="PS51450">
    <property type="entry name" value="LRR"/>
    <property type="match status" value="1"/>
</dbReference>
<evidence type="ECO:0000313" key="2">
    <source>
        <dbReference type="EMBL" id="CAD0199635.1"/>
    </source>
</evidence>
<dbReference type="OrthoDB" id="272549at2759"/>
<proteinExistence type="predicted"/>
<reference evidence="2" key="1">
    <citation type="submission" date="2021-12" db="EMBL/GenBank/DDBJ databases">
        <authorList>
            <person name="King R."/>
        </authorList>
    </citation>
    <scope>NUCLEOTIDE SEQUENCE</scope>
</reference>
<dbReference type="Pfam" id="PF13516">
    <property type="entry name" value="LRR_6"/>
    <property type="match status" value="4"/>
</dbReference>